<keyword evidence="7" id="KW-0809">Transit peptide</keyword>
<gene>
    <name evidence="9" type="ORF">WICANDRAFT_65713</name>
</gene>
<comment type="subcellular location">
    <subcellularLocation>
        <location evidence="2">Mitochondrion</location>
    </subcellularLocation>
</comment>
<dbReference type="GeneID" id="30201217"/>
<comment type="function">
    <text evidence="1">Required for translation of the mitochondrial OLI1 transcript coding for the mitochondrial ATP synthase subunit 9.</text>
</comment>
<evidence type="ECO:0000256" key="8">
    <source>
        <dbReference type="ARBA" id="ARBA00023128"/>
    </source>
</evidence>
<evidence type="ECO:0000256" key="6">
    <source>
        <dbReference type="ARBA" id="ARBA00022845"/>
    </source>
</evidence>
<evidence type="ECO:0000256" key="7">
    <source>
        <dbReference type="ARBA" id="ARBA00022946"/>
    </source>
</evidence>
<dbReference type="AlphaFoldDB" id="A0A1E3NUF4"/>
<comment type="similarity">
    <text evidence="3">Belongs to the AEP2 family.</text>
</comment>
<dbReference type="RefSeq" id="XP_019036038.1">
    <property type="nucleotide sequence ID" value="XM_019183971.1"/>
</dbReference>
<dbReference type="EMBL" id="KV454215">
    <property type="protein sequence ID" value="ODQ56831.1"/>
    <property type="molecule type" value="Genomic_DNA"/>
</dbReference>
<dbReference type="GO" id="GO:0006417">
    <property type="term" value="P:regulation of translation"/>
    <property type="evidence" value="ECO:0007669"/>
    <property type="project" value="UniProtKB-KW"/>
</dbReference>
<reference evidence="9 10" key="1">
    <citation type="journal article" date="2016" name="Proc. Natl. Acad. Sci. U.S.A.">
        <title>Comparative genomics of biotechnologically important yeasts.</title>
        <authorList>
            <person name="Riley R."/>
            <person name="Haridas S."/>
            <person name="Wolfe K.H."/>
            <person name="Lopes M.R."/>
            <person name="Hittinger C.T."/>
            <person name="Goeker M."/>
            <person name="Salamov A.A."/>
            <person name="Wisecaver J.H."/>
            <person name="Long T.M."/>
            <person name="Calvey C.H."/>
            <person name="Aerts A.L."/>
            <person name="Barry K.W."/>
            <person name="Choi C."/>
            <person name="Clum A."/>
            <person name="Coughlan A.Y."/>
            <person name="Deshpande S."/>
            <person name="Douglass A.P."/>
            <person name="Hanson S.J."/>
            <person name="Klenk H.-P."/>
            <person name="LaButti K.M."/>
            <person name="Lapidus A."/>
            <person name="Lindquist E.A."/>
            <person name="Lipzen A.M."/>
            <person name="Meier-Kolthoff J.P."/>
            <person name="Ohm R.A."/>
            <person name="Otillar R.P."/>
            <person name="Pangilinan J.L."/>
            <person name="Peng Y."/>
            <person name="Rokas A."/>
            <person name="Rosa C.A."/>
            <person name="Scheuner C."/>
            <person name="Sibirny A.A."/>
            <person name="Slot J.C."/>
            <person name="Stielow J.B."/>
            <person name="Sun H."/>
            <person name="Kurtzman C.P."/>
            <person name="Blackwell M."/>
            <person name="Grigoriev I.V."/>
            <person name="Jeffries T.W."/>
        </authorList>
    </citation>
    <scope>NUCLEOTIDE SEQUENCE [LARGE SCALE GENOMIC DNA]</scope>
    <source>
        <strain evidence="10">ATCC 58044 / CBS 1984 / NCYC 433 / NRRL Y-366-8</strain>
    </source>
</reference>
<sequence>MSLISRSKPLRLLAKRNISMVMNPEVQASNNTQDQVTQHPKDINASKKLTVAQFVNQTATRIPSFTKIQNRTRTENLITLTQEQIDHGSDIRPYLQQKNYKKLLKIAETMTLLRQYDSLTKGLTREEVSYFLKILVDGQLKEIENHNQVKFVASTPEYKTMIQKSKENAYIISFLYLNLIKEGFKFTPHEYELFLTLESKNYRTQQAIELIHHMETNQIPSSLKFWNLKLSIVGDADPGNWNVTSPYYTLSKRGNHGGFERKTQFGNLLQDFSQQIGDMVPNLESHKLILLGSGKHNLLDLARHHINDFWGISPQGKSSELNAKVEPNSPLYPDIELLEALIATFGVNNQLFEAFHYITEFQRYYNMDLSHAHHFWKLFINWTEMTNSEEPEVAAEIFDSVWSLMESNNVTFNTVLYQKRARHLVALNKLDDLVSDMAIVQDQVKKAYAGLKLKREEKLLSILYQGCCTVVFHTNVEEEFDLKQLGERIALDEGHLKDLQDLYKKELEVAEARRDRFVQLQKEYDEEDDENSLW</sequence>
<evidence type="ECO:0000256" key="2">
    <source>
        <dbReference type="ARBA" id="ARBA00004173"/>
    </source>
</evidence>
<evidence type="ECO:0000313" key="10">
    <source>
        <dbReference type="Proteomes" id="UP000094112"/>
    </source>
</evidence>
<dbReference type="InterPro" id="IPR024319">
    <property type="entry name" value="ATPase_expression_mit"/>
</dbReference>
<proteinExistence type="inferred from homology"/>
<dbReference type="STRING" id="683960.A0A1E3NUF4"/>
<accession>A0A1E3NUF4</accession>
<evidence type="ECO:0000256" key="1">
    <source>
        <dbReference type="ARBA" id="ARBA00002412"/>
    </source>
</evidence>
<dbReference type="Proteomes" id="UP000094112">
    <property type="component" value="Unassembled WGS sequence"/>
</dbReference>
<dbReference type="GO" id="GO:0005739">
    <property type="term" value="C:mitochondrion"/>
    <property type="evidence" value="ECO:0007669"/>
    <property type="project" value="UniProtKB-SubCell"/>
</dbReference>
<evidence type="ECO:0000256" key="3">
    <source>
        <dbReference type="ARBA" id="ARBA00009790"/>
    </source>
</evidence>
<dbReference type="Pfam" id="PF12921">
    <property type="entry name" value="ATP13"/>
    <property type="match status" value="1"/>
</dbReference>
<comment type="subunit">
    <text evidence="4">Binds to the 5'UTR of the OLI1 mRNA.</text>
</comment>
<name>A0A1E3NUF4_WICAA</name>
<protein>
    <recommendedName>
        <fullName evidence="5">ATPase expression protein 2, mitochondrial</fullName>
    </recommendedName>
</protein>
<evidence type="ECO:0000313" key="9">
    <source>
        <dbReference type="EMBL" id="ODQ56831.1"/>
    </source>
</evidence>
<evidence type="ECO:0000256" key="4">
    <source>
        <dbReference type="ARBA" id="ARBA00011657"/>
    </source>
</evidence>
<keyword evidence="10" id="KW-1185">Reference proteome</keyword>
<evidence type="ECO:0000256" key="5">
    <source>
        <dbReference type="ARBA" id="ARBA00019258"/>
    </source>
</evidence>
<dbReference type="OrthoDB" id="3980946at2759"/>
<keyword evidence="8" id="KW-0496">Mitochondrion</keyword>
<organism evidence="9 10">
    <name type="scientific">Wickerhamomyces anomalus (strain ATCC 58044 / CBS 1984 / NCYC 433 / NRRL Y-366-8)</name>
    <name type="common">Yeast</name>
    <name type="synonym">Hansenula anomala</name>
    <dbReference type="NCBI Taxonomy" id="683960"/>
    <lineage>
        <taxon>Eukaryota</taxon>
        <taxon>Fungi</taxon>
        <taxon>Dikarya</taxon>
        <taxon>Ascomycota</taxon>
        <taxon>Saccharomycotina</taxon>
        <taxon>Saccharomycetes</taxon>
        <taxon>Phaffomycetales</taxon>
        <taxon>Wickerhamomycetaceae</taxon>
        <taxon>Wickerhamomyces</taxon>
    </lineage>
</organism>
<keyword evidence="6" id="KW-0810">Translation regulation</keyword>